<keyword evidence="2" id="KW-1185">Reference proteome</keyword>
<dbReference type="InterPro" id="IPR049777">
    <property type="entry name" value="SCO2524-like"/>
</dbReference>
<proteinExistence type="predicted"/>
<name>A0A918F873_9ACTN</name>
<gene>
    <name evidence="1" type="ORF">GCM10010251_37970</name>
</gene>
<protein>
    <submittedName>
        <fullName evidence="1">Uncharacterized protein</fullName>
    </submittedName>
</protein>
<accession>A0A918F873</accession>
<reference evidence="1" key="1">
    <citation type="journal article" date="2014" name="Int. J. Syst. Evol. Microbiol.">
        <title>Complete genome sequence of Corynebacterium casei LMG S-19264T (=DSM 44701T), isolated from a smear-ripened cheese.</title>
        <authorList>
            <consortium name="US DOE Joint Genome Institute (JGI-PGF)"/>
            <person name="Walter F."/>
            <person name="Albersmeier A."/>
            <person name="Kalinowski J."/>
            <person name="Ruckert C."/>
        </authorList>
    </citation>
    <scope>NUCLEOTIDE SEQUENCE</scope>
    <source>
        <strain evidence="1">JCM 4346</strain>
    </source>
</reference>
<dbReference type="AlphaFoldDB" id="A0A918F873"/>
<dbReference type="Proteomes" id="UP000658320">
    <property type="component" value="Unassembled WGS sequence"/>
</dbReference>
<organism evidence="1 2">
    <name type="scientific">Streptomyces aurantiogriseus</name>
    <dbReference type="NCBI Taxonomy" id="66870"/>
    <lineage>
        <taxon>Bacteria</taxon>
        <taxon>Bacillati</taxon>
        <taxon>Actinomycetota</taxon>
        <taxon>Actinomycetes</taxon>
        <taxon>Kitasatosporales</taxon>
        <taxon>Streptomycetaceae</taxon>
        <taxon>Streptomyces</taxon>
    </lineage>
</organism>
<dbReference type="NCBIfam" id="NF040567">
    <property type="entry name" value="SCO2524_fam"/>
    <property type="match status" value="1"/>
</dbReference>
<sequence>MGMQIKPRQNLLEVWQAVARHSFDGGEWDWGEWGGRSSVADAERLLCLLYPATEITAFRLDDPDTTQRDVERALRSAGDSSEIPGNLVKVLSEFMEQHRGEESPTFSGGYYFAPEDPRQELTKEQRAVGVVDAYSMSVTLCLATLGFLKVYRGKTQRASTLAQIDRLWDATSARLTAAMVSLLRSFTVNVVDVSSDQGQALTRLLGQGRLSERQVLQRFQERFKALRAVISESVTLGLDSDITDELRNENRLFECGWAWSLVKGAPEVEVEPQTAEGIGKQPEGVAHPTPYLYFTVVALDGIPDLFSERTLVLGLLTTEQQKLADALRLRWEITQQYWSAIARFGDGTWPLEEIPWRTTLQQLESPYFSLSVASILVHDLVRRRATDDDLTRTVKVMERLAERGRITSGMTRDDPAIVLHNPGVTLPLLGSDALGPAMKWTMTDFSAQLLKRTIQLCSLSRNIASQDRLLRLAEDILDHLWQRRVSDGEGVGLWDDVHAVYPEAEARSQGPLSWSITERVTECMVAAHALYDQPPIRSAELSLLARALLSEAAHLFGKEQMEQPSAALKSPQGEQIKSIEADLRRARRLVDEQPGTAYALALGVLTRLDSLARARGDAGSQGV</sequence>
<evidence type="ECO:0000313" key="1">
    <source>
        <dbReference type="EMBL" id="GGR18294.1"/>
    </source>
</evidence>
<evidence type="ECO:0000313" key="2">
    <source>
        <dbReference type="Proteomes" id="UP000658320"/>
    </source>
</evidence>
<dbReference type="EMBL" id="BMSX01000008">
    <property type="protein sequence ID" value="GGR18294.1"/>
    <property type="molecule type" value="Genomic_DNA"/>
</dbReference>
<reference evidence="1" key="2">
    <citation type="submission" date="2020-09" db="EMBL/GenBank/DDBJ databases">
        <authorList>
            <person name="Sun Q."/>
            <person name="Ohkuma M."/>
        </authorList>
    </citation>
    <scope>NUCLEOTIDE SEQUENCE</scope>
    <source>
        <strain evidence="1">JCM 4346</strain>
    </source>
</reference>
<comment type="caution">
    <text evidence="1">The sequence shown here is derived from an EMBL/GenBank/DDBJ whole genome shotgun (WGS) entry which is preliminary data.</text>
</comment>